<dbReference type="EMBL" id="LGUG01000009">
    <property type="protein sequence ID" value="KON90852.1"/>
    <property type="molecule type" value="Genomic_DNA"/>
</dbReference>
<dbReference type="AlphaFoldDB" id="A0A0D1VJL1"/>
<dbReference type="PATRIC" id="fig|47500.12.peg.389"/>
<dbReference type="Proteomes" id="UP000182836">
    <property type="component" value="Unassembled WGS sequence"/>
</dbReference>
<dbReference type="OrthoDB" id="2375806at2"/>
<dbReference type="EMBL" id="FNED01000014">
    <property type="protein sequence ID" value="SDJ23675.1"/>
    <property type="molecule type" value="Genomic_DNA"/>
</dbReference>
<dbReference type="GeneID" id="42308960"/>
<name>A0A0D1VJL1_ANEMI</name>
<protein>
    <submittedName>
        <fullName evidence="1">Uncharacterized protein</fullName>
    </submittedName>
</protein>
<reference evidence="1 3" key="1">
    <citation type="submission" date="2015-07" db="EMBL/GenBank/DDBJ databases">
        <title>Fjat-14205 dsm 2895.</title>
        <authorList>
            <person name="Liu B."/>
            <person name="Wang J."/>
            <person name="Zhu Y."/>
            <person name="Liu G."/>
            <person name="Chen Q."/>
            <person name="Chen Z."/>
            <person name="Lan J."/>
            <person name="Che J."/>
            <person name="Ge C."/>
            <person name="Shi H."/>
            <person name="Pan Z."/>
            <person name="Liu X."/>
        </authorList>
    </citation>
    <scope>NUCLEOTIDE SEQUENCE [LARGE SCALE GENOMIC DNA]</scope>
    <source>
        <strain evidence="1 3">DSM 2895</strain>
    </source>
</reference>
<reference evidence="2 4" key="2">
    <citation type="submission" date="2016-10" db="EMBL/GenBank/DDBJ databases">
        <authorList>
            <person name="de Groot N.N."/>
        </authorList>
    </citation>
    <scope>NUCLEOTIDE SEQUENCE [LARGE SCALE GENOMIC DNA]</scope>
    <source>
        <strain evidence="2 4">DSM 2895</strain>
    </source>
</reference>
<sequence length="124" mass="13530">MDEKYILAYFNTPEQAENIRQQLATQEGIVDLQIDRIGLYPGPEPAHFTNTITGEFAGLASITTDSTPSHPDARVMMAAHPSASGMSDSPDDTIRGRDILLTVVVQPRLYDSVRQMIRSAGGLV</sequence>
<evidence type="ECO:0000313" key="2">
    <source>
        <dbReference type="EMBL" id="SDJ23675.1"/>
    </source>
</evidence>
<dbReference type="RefSeq" id="WP_043064382.1">
    <property type="nucleotide sequence ID" value="NZ_BJOA01000063.1"/>
</dbReference>
<evidence type="ECO:0000313" key="3">
    <source>
        <dbReference type="Proteomes" id="UP000037269"/>
    </source>
</evidence>
<dbReference type="Proteomes" id="UP000037269">
    <property type="component" value="Unassembled WGS sequence"/>
</dbReference>
<evidence type="ECO:0000313" key="4">
    <source>
        <dbReference type="Proteomes" id="UP000182836"/>
    </source>
</evidence>
<evidence type="ECO:0000313" key="1">
    <source>
        <dbReference type="EMBL" id="KON90852.1"/>
    </source>
</evidence>
<organism evidence="1 3">
    <name type="scientific">Aneurinibacillus migulanus</name>
    <name type="common">Bacillus migulanus</name>
    <dbReference type="NCBI Taxonomy" id="47500"/>
    <lineage>
        <taxon>Bacteria</taxon>
        <taxon>Bacillati</taxon>
        <taxon>Bacillota</taxon>
        <taxon>Bacilli</taxon>
        <taxon>Bacillales</taxon>
        <taxon>Paenibacillaceae</taxon>
        <taxon>Aneurinibacillus group</taxon>
        <taxon>Aneurinibacillus</taxon>
    </lineage>
</organism>
<keyword evidence="3" id="KW-1185">Reference proteome</keyword>
<accession>A0A0D1VJL1</accession>
<gene>
    <name evidence="1" type="ORF">AF333_27925</name>
    <name evidence="2" type="ORF">SAMN04487909_11439</name>
</gene>
<proteinExistence type="predicted"/>